<feature type="domain" description="Carrier" evidence="4">
    <location>
        <begin position="986"/>
        <end position="1061"/>
    </location>
</feature>
<sequence length="1086" mass="121462">MSFDNVEDVYVLSPMQQGMLFHTLYDPNTGAYILQSGWEFEGGLNVALFRQAWQEVINRHAILRTGFVWEGLEKPLQVVMHSVNIPWQEHDWRELASTEQQERWEQFLEADQTSPFALDKAPLLRLTLVCLGERTYRFVWSYHHMLLDGWSSPLVLKDVFTAYEALVEGQQPRWEESRPYRDYIAWLQKQDVTQAETFWRQTLKGFTEPTRLRDLSVVEHRSGADKEGREGHFEAQTLTISQETTSALQAFARTHQLTLNTLVQGAWALLLSWYSGEHDLSYGTVVSGRPAALAGVESMIGLFVNTLPGRVRFSAKTDLLSWLKELQRQQVDLRQYEHSPLMQVQAWSEVPRGQPLFESILAFENYPVVEMENDGAERLRITPLSANARTHYPLELIVVPRQTLTLRLSYSCERFAPATIKRMLSHLQYLLEGIPAQSAKSLGQLSMLSSAEREQWLRAINIPDQRAEVGGIERQRLCVHQLVEAQVEHQPEARAVVFGEASLTYAELNYRANQLARYLQQQGVGPEVCVAVYMKRSLELIVSLLAILKAGGGYVPLDPAYPGERIAYILKDVQTPLVLTTQEMVAGLSQLEESSLLVVDLAGELLSHQEGTNLASSVVAANVANVMYTSGSTGNPKGTIITHRSIVNLAYQPTYVHISEQDVLLLFSSIAFDVATFEIWASLVNGARLVVAPADVSSLDELVEVIQGQKVSVMWLTAAIFHQMVETHLDGLRGVKQLMAGGEALSVPHVLQAREELGGCQIINGYGPTENTAFSCAYAIHEDDALDPSVPIGRPLANTRAYVLDAAMQPLPPGIIGELYVGGEGVARGYLKQPALTAERFVPDPFSEIAGQRLYRTGDLACMREDGTLLFEGRIDGQVKLRGYRIECGEIEASLLKHPAVRSVKVIVREDQSGERLLIAYLVANPLSGEQASSELRAHLLQWLPEYMVPGAYVWLERLPLTPNGKLDQHALPLPTRQGDAASYLAPRTPVEEQLARLWAELFHLERVSITDNFFELGGHSILAIRLVGQVQALFQVQMPLRTLFEQPTVMGLALAIVQMQLEQSEDDELERLLAEVENLAPETNK</sequence>
<dbReference type="CDD" id="cd19543">
    <property type="entry name" value="DCL_NRPS"/>
    <property type="match status" value="1"/>
</dbReference>
<dbReference type="Gene3D" id="2.30.38.10">
    <property type="entry name" value="Luciferase, Domain 3"/>
    <property type="match status" value="1"/>
</dbReference>
<evidence type="ECO:0000256" key="3">
    <source>
        <dbReference type="ARBA" id="ARBA00022553"/>
    </source>
</evidence>
<dbReference type="Proteomes" id="UP000654345">
    <property type="component" value="Unassembled WGS sequence"/>
</dbReference>
<keyword evidence="2" id="KW-0596">Phosphopantetheine</keyword>
<dbReference type="InterPro" id="IPR001242">
    <property type="entry name" value="Condensation_dom"/>
</dbReference>
<reference evidence="5 6" key="1">
    <citation type="journal article" date="2021" name="Int. J. Syst. Evol. Microbiol.">
        <title>Reticulibacter mediterranei gen. nov., sp. nov., within the new family Reticulibacteraceae fam. nov., and Ktedonospora formicarum gen. nov., sp. nov., Ktedonobacter robiniae sp. nov., Dictyobacter formicarum sp. nov. and Dictyobacter arantiisoli sp. nov., belonging to the class Ktedonobacteria.</title>
        <authorList>
            <person name="Yabe S."/>
            <person name="Zheng Y."/>
            <person name="Wang C.M."/>
            <person name="Sakai Y."/>
            <person name="Abe K."/>
            <person name="Yokota A."/>
            <person name="Donadio S."/>
            <person name="Cavaletti L."/>
            <person name="Monciardini P."/>
        </authorList>
    </citation>
    <scope>NUCLEOTIDE SEQUENCE [LARGE SCALE GENOMIC DNA]</scope>
    <source>
        <strain evidence="5 6">SOSP1-30</strain>
    </source>
</reference>
<dbReference type="InterPro" id="IPR020845">
    <property type="entry name" value="AMP-binding_CS"/>
</dbReference>
<dbReference type="Pfam" id="PF00501">
    <property type="entry name" value="AMP-binding"/>
    <property type="match status" value="1"/>
</dbReference>
<dbReference type="InterPro" id="IPR000873">
    <property type="entry name" value="AMP-dep_synth/lig_dom"/>
</dbReference>
<dbReference type="Pfam" id="PF00668">
    <property type="entry name" value="Condensation"/>
    <property type="match status" value="1"/>
</dbReference>
<dbReference type="InterPro" id="IPR010071">
    <property type="entry name" value="AA_adenyl_dom"/>
</dbReference>
<dbReference type="InterPro" id="IPR009081">
    <property type="entry name" value="PP-bd_ACP"/>
</dbReference>
<dbReference type="NCBIfam" id="TIGR01733">
    <property type="entry name" value="AA-adenyl-dom"/>
    <property type="match status" value="1"/>
</dbReference>
<protein>
    <recommendedName>
        <fullName evidence="4">Carrier domain-containing protein</fullName>
    </recommendedName>
</protein>
<dbReference type="SUPFAM" id="SSF47336">
    <property type="entry name" value="ACP-like"/>
    <property type="match status" value="1"/>
</dbReference>
<proteinExistence type="predicted"/>
<dbReference type="Gene3D" id="3.40.50.1820">
    <property type="entry name" value="alpha/beta hydrolase"/>
    <property type="match status" value="1"/>
</dbReference>
<name>A0ABQ3UW08_9CHLR</name>
<gene>
    <name evidence="5" type="ORF">KSB_50670</name>
</gene>
<dbReference type="PANTHER" id="PTHR45527">
    <property type="entry name" value="NONRIBOSOMAL PEPTIDE SYNTHETASE"/>
    <property type="match status" value="1"/>
</dbReference>
<evidence type="ECO:0000313" key="5">
    <source>
        <dbReference type="EMBL" id="GHO56592.1"/>
    </source>
</evidence>
<dbReference type="CDD" id="cd12117">
    <property type="entry name" value="A_NRPS_Srf_like"/>
    <property type="match status" value="1"/>
</dbReference>
<evidence type="ECO:0000259" key="4">
    <source>
        <dbReference type="PROSITE" id="PS50075"/>
    </source>
</evidence>
<dbReference type="EMBL" id="BNJG01000002">
    <property type="protein sequence ID" value="GHO56592.1"/>
    <property type="molecule type" value="Genomic_DNA"/>
</dbReference>
<dbReference type="PROSITE" id="PS50075">
    <property type="entry name" value="CARRIER"/>
    <property type="match status" value="1"/>
</dbReference>
<dbReference type="Gene3D" id="3.40.50.980">
    <property type="match status" value="2"/>
</dbReference>
<dbReference type="InterPro" id="IPR025110">
    <property type="entry name" value="AMP-bd_C"/>
</dbReference>
<dbReference type="PROSITE" id="PS00012">
    <property type="entry name" value="PHOSPHOPANTETHEINE"/>
    <property type="match status" value="1"/>
</dbReference>
<dbReference type="Gene3D" id="3.30.559.10">
    <property type="entry name" value="Chloramphenicol acetyltransferase-like domain"/>
    <property type="match status" value="1"/>
</dbReference>
<dbReference type="InterPro" id="IPR023213">
    <property type="entry name" value="CAT-like_dom_sf"/>
</dbReference>
<dbReference type="PROSITE" id="PS00455">
    <property type="entry name" value="AMP_BINDING"/>
    <property type="match status" value="1"/>
</dbReference>
<dbReference type="RefSeq" id="WP_201373066.1">
    <property type="nucleotide sequence ID" value="NZ_BNJG01000002.1"/>
</dbReference>
<keyword evidence="6" id="KW-1185">Reference proteome</keyword>
<dbReference type="InterPro" id="IPR036736">
    <property type="entry name" value="ACP-like_sf"/>
</dbReference>
<dbReference type="PANTHER" id="PTHR45527:SF1">
    <property type="entry name" value="FATTY ACID SYNTHASE"/>
    <property type="match status" value="1"/>
</dbReference>
<dbReference type="InterPro" id="IPR029058">
    <property type="entry name" value="AB_hydrolase_fold"/>
</dbReference>
<dbReference type="Gene3D" id="3.30.559.30">
    <property type="entry name" value="Nonribosomal peptide synthetase, condensation domain"/>
    <property type="match status" value="1"/>
</dbReference>
<comment type="cofactor">
    <cofactor evidence="1">
        <name>pantetheine 4'-phosphate</name>
        <dbReference type="ChEBI" id="CHEBI:47942"/>
    </cofactor>
</comment>
<dbReference type="SUPFAM" id="SSF56801">
    <property type="entry name" value="Acetyl-CoA synthetase-like"/>
    <property type="match status" value="1"/>
</dbReference>
<keyword evidence="3" id="KW-0597">Phosphoprotein</keyword>
<dbReference type="Gene3D" id="3.30.300.30">
    <property type="match status" value="1"/>
</dbReference>
<dbReference type="InterPro" id="IPR045851">
    <property type="entry name" value="AMP-bd_C_sf"/>
</dbReference>
<dbReference type="Pfam" id="PF13193">
    <property type="entry name" value="AMP-binding_C"/>
    <property type="match status" value="1"/>
</dbReference>
<dbReference type="Pfam" id="PF00550">
    <property type="entry name" value="PP-binding"/>
    <property type="match status" value="1"/>
</dbReference>
<comment type="caution">
    <text evidence="5">The sequence shown here is derived from an EMBL/GenBank/DDBJ whole genome shotgun (WGS) entry which is preliminary data.</text>
</comment>
<accession>A0ABQ3UW08</accession>
<organism evidence="5 6">
    <name type="scientific">Ktedonobacter robiniae</name>
    <dbReference type="NCBI Taxonomy" id="2778365"/>
    <lineage>
        <taxon>Bacteria</taxon>
        <taxon>Bacillati</taxon>
        <taxon>Chloroflexota</taxon>
        <taxon>Ktedonobacteria</taxon>
        <taxon>Ktedonobacterales</taxon>
        <taxon>Ktedonobacteraceae</taxon>
        <taxon>Ktedonobacter</taxon>
    </lineage>
</organism>
<dbReference type="InterPro" id="IPR006162">
    <property type="entry name" value="Ppantetheine_attach_site"/>
</dbReference>
<evidence type="ECO:0000256" key="2">
    <source>
        <dbReference type="ARBA" id="ARBA00022450"/>
    </source>
</evidence>
<evidence type="ECO:0000313" key="6">
    <source>
        <dbReference type="Proteomes" id="UP000654345"/>
    </source>
</evidence>
<dbReference type="SUPFAM" id="SSF52777">
    <property type="entry name" value="CoA-dependent acyltransferases"/>
    <property type="match status" value="2"/>
</dbReference>
<evidence type="ECO:0000256" key="1">
    <source>
        <dbReference type="ARBA" id="ARBA00001957"/>
    </source>
</evidence>